<name>A0ACC3DKW3_9PEZI</name>
<keyword evidence="2" id="KW-1185">Reference proteome</keyword>
<proteinExistence type="predicted"/>
<organism evidence="1 2">
    <name type="scientific">Coniosporium uncinatum</name>
    <dbReference type="NCBI Taxonomy" id="93489"/>
    <lineage>
        <taxon>Eukaryota</taxon>
        <taxon>Fungi</taxon>
        <taxon>Dikarya</taxon>
        <taxon>Ascomycota</taxon>
        <taxon>Pezizomycotina</taxon>
        <taxon>Dothideomycetes</taxon>
        <taxon>Dothideomycetes incertae sedis</taxon>
        <taxon>Coniosporium</taxon>
    </lineage>
</organism>
<sequence>MEDGTSRELVDHKDETMNAKYNGHLKLGTLGLADNQVLIAEEATRGDEFASKAAQNIKKGPNFLKDGNNKTTSKTNSSNGRRSPTPSGPVTRGRTRRDGRTKGSVGLTNLGNTCYMNSALQCIRSVEELAFYFLRGRYKDELNFDNPIGHGGSVAKVYADLLENIYSNDAAVFAPKAFKNTIGRAQPIFSGYGQQDSQEFLSFLVDGLHEDLNRIHKKPYFENPDSTDEMVGNKEAIRELGEKYRDNHRARNDSIAMDLFNGFYKNTMVCPECEKVSITFDPFSLLTLQLPFEQGFQHTITFAPLKGLPFLIEVDIDKNSSIRQLKEYVSKRVQNLDWKKLMCAEIFSHKFYKTFEDKQTLAELNIQPRDELFLFELEDVPSNFPSPKKKTAKFRSMLQIADSSDEEVPDGESSLANHLLVPVFHRSPPKKTSYSKNWELVLWPSFIMITPEEAQDEDIILRKVLGRIDTMTTRDYLDEVVALNDQALESANGSDTVITTEEDASSTIDPTVQANSVGSEDELVDVSMQDLAQSDSDASEKVDAKGRYTGSINESLRGLFELKYWTGGSEL</sequence>
<comment type="caution">
    <text evidence="1">The sequence shown here is derived from an EMBL/GenBank/DDBJ whole genome shotgun (WGS) entry which is preliminary data.</text>
</comment>
<protein>
    <submittedName>
        <fullName evidence="1">Uncharacterized protein</fullName>
    </submittedName>
</protein>
<gene>
    <name evidence="1" type="ORF">LTS18_011104</name>
</gene>
<accession>A0ACC3DKW3</accession>
<feature type="non-terminal residue" evidence="1">
    <location>
        <position position="571"/>
    </location>
</feature>
<evidence type="ECO:0000313" key="2">
    <source>
        <dbReference type="Proteomes" id="UP001186974"/>
    </source>
</evidence>
<dbReference type="EMBL" id="JAWDJW010003170">
    <property type="protein sequence ID" value="KAK3077144.1"/>
    <property type="molecule type" value="Genomic_DNA"/>
</dbReference>
<reference evidence="1" key="1">
    <citation type="submission" date="2024-09" db="EMBL/GenBank/DDBJ databases">
        <title>Black Yeasts Isolated from many extreme environments.</title>
        <authorList>
            <person name="Coleine C."/>
            <person name="Stajich J.E."/>
            <person name="Selbmann L."/>
        </authorList>
    </citation>
    <scope>NUCLEOTIDE SEQUENCE</scope>
    <source>
        <strain evidence="1">CCFEE 5737</strain>
    </source>
</reference>
<dbReference type="Proteomes" id="UP001186974">
    <property type="component" value="Unassembled WGS sequence"/>
</dbReference>
<evidence type="ECO:0000313" key="1">
    <source>
        <dbReference type="EMBL" id="KAK3077144.1"/>
    </source>
</evidence>